<evidence type="ECO:0000256" key="1">
    <source>
        <dbReference type="SAM" id="Phobius"/>
    </source>
</evidence>
<keyword evidence="1" id="KW-1133">Transmembrane helix</keyword>
<sequence>MSDFREFGSFDNTSIKIFFFAMIIMFSINKYHRDFDFNLYFFETSQCTDLHLTCVKNLKKKLIKCVLKKI</sequence>
<keyword evidence="1" id="KW-0812">Transmembrane</keyword>
<keyword evidence="1" id="KW-0472">Membrane</keyword>
<comment type="caution">
    <text evidence="2">The sequence shown here is derived from an EMBL/GenBank/DDBJ whole genome shotgun (WGS) entry which is preliminary data.</text>
</comment>
<evidence type="ECO:0000313" key="2">
    <source>
        <dbReference type="EMBL" id="RNA29430.1"/>
    </source>
</evidence>
<dbReference type="Proteomes" id="UP000276133">
    <property type="component" value="Unassembled WGS sequence"/>
</dbReference>
<proteinExistence type="predicted"/>
<protein>
    <submittedName>
        <fullName evidence="2">Uncharacterized protein</fullName>
    </submittedName>
</protein>
<reference evidence="2 3" key="1">
    <citation type="journal article" date="2018" name="Sci. Rep.">
        <title>Genomic signatures of local adaptation to the degree of environmental predictability in rotifers.</title>
        <authorList>
            <person name="Franch-Gras L."/>
            <person name="Hahn C."/>
            <person name="Garcia-Roger E.M."/>
            <person name="Carmona M.J."/>
            <person name="Serra M."/>
            <person name="Gomez A."/>
        </authorList>
    </citation>
    <scope>NUCLEOTIDE SEQUENCE [LARGE SCALE GENOMIC DNA]</scope>
    <source>
        <strain evidence="2">HYR1</strain>
    </source>
</reference>
<organism evidence="2 3">
    <name type="scientific">Brachionus plicatilis</name>
    <name type="common">Marine rotifer</name>
    <name type="synonym">Brachionus muelleri</name>
    <dbReference type="NCBI Taxonomy" id="10195"/>
    <lineage>
        <taxon>Eukaryota</taxon>
        <taxon>Metazoa</taxon>
        <taxon>Spiralia</taxon>
        <taxon>Gnathifera</taxon>
        <taxon>Rotifera</taxon>
        <taxon>Eurotatoria</taxon>
        <taxon>Monogononta</taxon>
        <taxon>Pseudotrocha</taxon>
        <taxon>Ploima</taxon>
        <taxon>Brachionidae</taxon>
        <taxon>Brachionus</taxon>
    </lineage>
</organism>
<feature type="transmembrane region" description="Helical" evidence="1">
    <location>
        <begin position="12"/>
        <end position="29"/>
    </location>
</feature>
<accession>A0A3M7S1C6</accession>
<keyword evidence="3" id="KW-1185">Reference proteome</keyword>
<gene>
    <name evidence="2" type="ORF">BpHYR1_032335</name>
</gene>
<name>A0A3M7S1C6_BRAPC</name>
<dbReference type="EMBL" id="REGN01002227">
    <property type="protein sequence ID" value="RNA29430.1"/>
    <property type="molecule type" value="Genomic_DNA"/>
</dbReference>
<evidence type="ECO:0000313" key="3">
    <source>
        <dbReference type="Proteomes" id="UP000276133"/>
    </source>
</evidence>
<dbReference type="AlphaFoldDB" id="A0A3M7S1C6"/>